<dbReference type="InterPro" id="IPR048350">
    <property type="entry name" value="S-Me-THD-like_C"/>
</dbReference>
<dbReference type="InterPro" id="IPR027479">
    <property type="entry name" value="S-Me-THD_N_sf"/>
</dbReference>
<name>A0A2H0N3N8_9BACT</name>
<sequence>MKSIHKNNLDTYLLGSQFFGTGGGLPLEKHKKIFLQALEKKYDLSFTNIHSFESHDRLASIYGVGDPSKAQENFEELTLQSLAQFERLSGIKVKGIIPGEIGAEGLAFLSGSILDLPVVDSDLVGGRAAPEIQLDTFTVHAKPLTPLLGFAENKKSIFLEGNFSAEEIENILRTFFEKNGSSGMLVGYPIFAGEYAKIGMLQTLSETLQMGEILADKKLSSFVSDQNGKLFENEIIEEVHLESGGGFLQGSIQTKNYEIEVKNENMALIQKRNRKDLAQVPEIIMVLSAEGTPLHNADIAKYRGKEVQIVVLPAKGYWNVHENQLAWETLRRQE</sequence>
<evidence type="ECO:0000313" key="4">
    <source>
        <dbReference type="Proteomes" id="UP000229600"/>
    </source>
</evidence>
<accession>A0A2H0N3N8</accession>
<protein>
    <recommendedName>
        <fullName evidence="5">DUF917 domain-containing protein</fullName>
    </recommendedName>
</protein>
<dbReference type="Proteomes" id="UP000229600">
    <property type="component" value="Unassembled WGS sequence"/>
</dbReference>
<feature type="domain" description="S-Me-THD-like C-terminal" evidence="2">
    <location>
        <begin position="166"/>
        <end position="321"/>
    </location>
</feature>
<dbReference type="AlphaFoldDB" id="A0A2H0N3N8"/>
<dbReference type="Gene3D" id="2.40.390.10">
    <property type="entry name" value="CV3147-like"/>
    <property type="match status" value="1"/>
</dbReference>
<organism evidence="3 4">
    <name type="scientific">Candidatus Magasanikbacteria bacterium CG11_big_fil_rev_8_21_14_0_20_39_34</name>
    <dbReference type="NCBI Taxonomy" id="1974653"/>
    <lineage>
        <taxon>Bacteria</taxon>
        <taxon>Candidatus Magasanikiibacteriota</taxon>
    </lineage>
</organism>
<dbReference type="InterPro" id="IPR024071">
    <property type="entry name" value="S-Me-THD_C_sf"/>
</dbReference>
<evidence type="ECO:0008006" key="5">
    <source>
        <dbReference type="Google" id="ProtNLM"/>
    </source>
</evidence>
<proteinExistence type="predicted"/>
<comment type="caution">
    <text evidence="3">The sequence shown here is derived from an EMBL/GenBank/DDBJ whole genome shotgun (WGS) entry which is preliminary data.</text>
</comment>
<evidence type="ECO:0000259" key="2">
    <source>
        <dbReference type="Pfam" id="PF20906"/>
    </source>
</evidence>
<reference evidence="3 4" key="1">
    <citation type="submission" date="2017-09" db="EMBL/GenBank/DDBJ databases">
        <title>Depth-based differentiation of microbial function through sediment-hosted aquifers and enrichment of novel symbionts in the deep terrestrial subsurface.</title>
        <authorList>
            <person name="Probst A.J."/>
            <person name="Ladd B."/>
            <person name="Jarett J.K."/>
            <person name="Geller-Mcgrath D.E."/>
            <person name="Sieber C.M."/>
            <person name="Emerson J.B."/>
            <person name="Anantharaman K."/>
            <person name="Thomas B.C."/>
            <person name="Malmstrom R."/>
            <person name="Stieglmeier M."/>
            <person name="Klingl A."/>
            <person name="Woyke T."/>
            <person name="Ryan C.M."/>
            <person name="Banfield J.F."/>
        </authorList>
    </citation>
    <scope>NUCLEOTIDE SEQUENCE [LARGE SCALE GENOMIC DNA]</scope>
    <source>
        <strain evidence="3">CG11_big_fil_rev_8_21_14_0_20_39_34</strain>
    </source>
</reference>
<dbReference type="Pfam" id="PF06032">
    <property type="entry name" value="S-Me-THD_N"/>
    <property type="match status" value="1"/>
</dbReference>
<dbReference type="SUPFAM" id="SSF160991">
    <property type="entry name" value="CV3147-like"/>
    <property type="match status" value="1"/>
</dbReference>
<dbReference type="Gene3D" id="3.40.1610.10">
    <property type="entry name" value="CV3147-like domain"/>
    <property type="match status" value="1"/>
</dbReference>
<dbReference type="InterPro" id="IPR010318">
    <property type="entry name" value="S-Me-THD_N"/>
</dbReference>
<gene>
    <name evidence="3" type="ORF">COV59_04990</name>
</gene>
<dbReference type="EMBL" id="PCWN01000011">
    <property type="protein sequence ID" value="PIR03519.1"/>
    <property type="molecule type" value="Genomic_DNA"/>
</dbReference>
<feature type="domain" description="S-Me-THD N-terminal" evidence="1">
    <location>
        <begin position="9"/>
        <end position="159"/>
    </location>
</feature>
<evidence type="ECO:0000313" key="3">
    <source>
        <dbReference type="EMBL" id="PIR03519.1"/>
    </source>
</evidence>
<dbReference type="Pfam" id="PF20906">
    <property type="entry name" value="S-Me-THD_C"/>
    <property type="match status" value="1"/>
</dbReference>
<evidence type="ECO:0000259" key="1">
    <source>
        <dbReference type="Pfam" id="PF06032"/>
    </source>
</evidence>